<reference evidence="1 2" key="1">
    <citation type="submission" date="2023-06" db="EMBL/GenBank/DDBJ databases">
        <authorList>
            <person name="Oyuntsetseg B."/>
            <person name="Kim S.B."/>
        </authorList>
    </citation>
    <scope>NUCLEOTIDE SEQUENCE [LARGE SCALE GENOMIC DNA]</scope>
    <source>
        <strain evidence="1 2">2-15</strain>
    </source>
</reference>
<dbReference type="AlphaFoldDB" id="A0A9Y2IJ17"/>
<dbReference type="KEGG" id="acab:QRX50_08835"/>
<dbReference type="EMBL" id="CP127294">
    <property type="protein sequence ID" value="WIX80849.1"/>
    <property type="molecule type" value="Genomic_DNA"/>
</dbReference>
<dbReference type="Proteomes" id="UP001236014">
    <property type="component" value="Chromosome"/>
</dbReference>
<dbReference type="RefSeq" id="WP_285971464.1">
    <property type="nucleotide sequence ID" value="NZ_CP127294.1"/>
</dbReference>
<evidence type="ECO:0000313" key="1">
    <source>
        <dbReference type="EMBL" id="WIX80849.1"/>
    </source>
</evidence>
<sequence>MAGDELVPSGRNVPFEVQYANGNLPASGSADLAEVVVGAIAQALGFPTAALVRSVTPRHWRRS</sequence>
<name>A0A9Y2IJ17_9PSEU</name>
<evidence type="ECO:0000313" key="2">
    <source>
        <dbReference type="Proteomes" id="UP001236014"/>
    </source>
</evidence>
<protein>
    <submittedName>
        <fullName evidence="1">Uncharacterized protein</fullName>
    </submittedName>
</protein>
<organism evidence="1 2">
    <name type="scientific">Amycolatopsis carbonis</name>
    <dbReference type="NCBI Taxonomy" id="715471"/>
    <lineage>
        <taxon>Bacteria</taxon>
        <taxon>Bacillati</taxon>
        <taxon>Actinomycetota</taxon>
        <taxon>Actinomycetes</taxon>
        <taxon>Pseudonocardiales</taxon>
        <taxon>Pseudonocardiaceae</taxon>
        <taxon>Amycolatopsis</taxon>
    </lineage>
</organism>
<accession>A0A9Y2IJ17</accession>
<proteinExistence type="predicted"/>
<gene>
    <name evidence="1" type="ORF">QRX50_08835</name>
</gene>
<keyword evidence="2" id="KW-1185">Reference proteome</keyword>